<keyword evidence="1" id="KW-0732">Signal</keyword>
<organism evidence="6 7">
    <name type="scientific">Hymenobacter lutimineralis</name>
    <dbReference type="NCBI Taxonomy" id="2606448"/>
    <lineage>
        <taxon>Bacteria</taxon>
        <taxon>Pseudomonadati</taxon>
        <taxon>Bacteroidota</taxon>
        <taxon>Cytophagia</taxon>
        <taxon>Cytophagales</taxon>
        <taxon>Hymenobacteraceae</taxon>
        <taxon>Hymenobacter</taxon>
    </lineage>
</organism>
<feature type="domain" description="Non-reducing end beta-L-arabinofuranosidase-like GH127 catalytic" evidence="2">
    <location>
        <begin position="54"/>
        <end position="434"/>
    </location>
</feature>
<dbReference type="InterPro" id="IPR032275">
    <property type="entry name" value="DUF4986"/>
</dbReference>
<sequence length="791" mass="88785">MINKLISSFLLTSAALLLAAGPVAAQSYAPEWRNPKIKVEPVVPVRAYAFPLRDVRLLESPFKAAQERDVRYLLDLEPDRLLARFRQNAGLPAKGKEYGGWESQGISGHSLGHYLAACALAYASTGDVKFKQRVDYMVQELALCQDKRQTGYVGGIPKEDQLFAEIKRGDIRSSGFDLNGGWVPWYTVHKVLAGLVDAYLYTDNEQAKTVAIKLADWVDDEVRNLSEAQMQQMLACEHGGMNDALASVYALTADKKYLTLSYRFNHQAILSPLAQRRDELTGKHANTQIPKILGAAQQYELMGNTAEKTTSEFFWDAIVRHRSYANGGNSDHEHLGAPDKLADRLNMETTETCNTYNMLKLTRHLFAWQPTAALADYYERGLYNHILASQNQETGMMCYFVPLVAGGKKAYNTPTESFWCCTGTGMENHVKYGEGIYFRGQDESLYVNLYVPSELQWKEKSVTIRQDSRFPAADTVRLTVQTRKATRFPLKLRQPGWATGGLKLRLNDKTVDAKAGPDGYVTLSRKWRSGDQVEIVLPKSLYTEALPDNQQRLAMLYGPWLLAGQLGKQAPNAQKGAPVLVTTQPTISSFVRPVDQQAVAFEVSQLSQPQPVRLVPFYQVYDEHYNVYWDQFTPAQWAARQAEFEAERLRQRELAARTTDELRIGEMQPERDHELTSQNSVAGDANGNKWRHATDGGFFAFRLKTDPKATHQLLIKYWGSDAYNRAFDVLVDGQKVATQVLENNKPGQYFEEAYALPAALTKGKTSVVVKLQAHPGKTAGGVYGCRMVRDK</sequence>
<evidence type="ECO:0000259" key="4">
    <source>
        <dbReference type="Pfam" id="PF20620"/>
    </source>
</evidence>
<evidence type="ECO:0000313" key="6">
    <source>
        <dbReference type="EMBL" id="TYZ06513.1"/>
    </source>
</evidence>
<dbReference type="Pfam" id="PF07944">
    <property type="entry name" value="Beta-AFase-like_GH127_cat"/>
    <property type="match status" value="1"/>
</dbReference>
<feature type="domain" description="Non-reducing end beta-L-arabinofuranosidase-like GH127 middle" evidence="5">
    <location>
        <begin position="445"/>
        <end position="538"/>
    </location>
</feature>
<dbReference type="InterPro" id="IPR049046">
    <property type="entry name" value="Beta-AFase-like_GH127_middle"/>
</dbReference>
<dbReference type="GO" id="GO:0016787">
    <property type="term" value="F:hydrolase activity"/>
    <property type="evidence" value="ECO:0007669"/>
    <property type="project" value="UniProtKB-KW"/>
</dbReference>
<dbReference type="InterPro" id="IPR008928">
    <property type="entry name" value="6-hairpin_glycosidase_sf"/>
</dbReference>
<dbReference type="InterPro" id="IPR012878">
    <property type="entry name" value="Beta-AFase-like_GH127_cat"/>
</dbReference>
<dbReference type="AlphaFoldDB" id="A0A5D6USQ0"/>
<dbReference type="Proteomes" id="UP000322791">
    <property type="component" value="Unassembled WGS sequence"/>
</dbReference>
<evidence type="ECO:0000256" key="1">
    <source>
        <dbReference type="SAM" id="SignalP"/>
    </source>
</evidence>
<evidence type="ECO:0000259" key="2">
    <source>
        <dbReference type="Pfam" id="PF07944"/>
    </source>
</evidence>
<protein>
    <submittedName>
        <fullName evidence="6">Glycoside hydrolase family 127 protein</fullName>
    </submittedName>
</protein>
<evidence type="ECO:0000259" key="3">
    <source>
        <dbReference type="Pfam" id="PF16375"/>
    </source>
</evidence>
<gene>
    <name evidence="6" type="ORF">FY528_17650</name>
</gene>
<dbReference type="GO" id="GO:0005975">
    <property type="term" value="P:carbohydrate metabolic process"/>
    <property type="evidence" value="ECO:0007669"/>
    <property type="project" value="InterPro"/>
</dbReference>
<evidence type="ECO:0000259" key="5">
    <source>
        <dbReference type="Pfam" id="PF20736"/>
    </source>
</evidence>
<name>A0A5D6USQ0_9BACT</name>
<dbReference type="Pfam" id="PF20736">
    <property type="entry name" value="Glyco_hydro127M"/>
    <property type="match status" value="1"/>
</dbReference>
<reference evidence="6 7" key="1">
    <citation type="submission" date="2019-08" db="EMBL/GenBank/DDBJ databases">
        <authorList>
            <person name="Seo M.-J."/>
        </authorList>
    </citation>
    <scope>NUCLEOTIDE SEQUENCE [LARGE SCALE GENOMIC DNA]</scope>
    <source>
        <strain evidence="6 7">KIGAM108</strain>
    </source>
</reference>
<feature type="domain" description="Glycoside hydrolase GH146 substrate-binding" evidence="4">
    <location>
        <begin position="653"/>
        <end position="787"/>
    </location>
</feature>
<proteinExistence type="predicted"/>
<comment type="caution">
    <text evidence="6">The sequence shown here is derived from an EMBL/GenBank/DDBJ whole genome shotgun (WGS) entry which is preliminary data.</text>
</comment>
<keyword evidence="6" id="KW-0378">Hydrolase</keyword>
<dbReference type="InterPro" id="IPR046544">
    <property type="entry name" value="GH146_SB_dom"/>
</dbReference>
<accession>A0A5D6USQ0</accession>
<dbReference type="Pfam" id="PF16375">
    <property type="entry name" value="DUF4986"/>
    <property type="match status" value="1"/>
</dbReference>
<dbReference type="EMBL" id="VTHL01000023">
    <property type="protein sequence ID" value="TYZ06513.1"/>
    <property type="molecule type" value="Genomic_DNA"/>
</dbReference>
<dbReference type="Pfam" id="PF20620">
    <property type="entry name" value="DUF6805"/>
    <property type="match status" value="1"/>
</dbReference>
<keyword evidence="7" id="KW-1185">Reference proteome</keyword>
<feature type="signal peptide" evidence="1">
    <location>
        <begin position="1"/>
        <end position="25"/>
    </location>
</feature>
<feature type="chain" id="PRO_5022898762" evidence="1">
    <location>
        <begin position="26"/>
        <end position="791"/>
    </location>
</feature>
<dbReference type="PANTHER" id="PTHR31151:SF0">
    <property type="entry name" value="PROLINE-TRNA LIGASE (DUF1680)"/>
    <property type="match status" value="1"/>
</dbReference>
<dbReference type="PANTHER" id="PTHR31151">
    <property type="entry name" value="PROLINE-TRNA LIGASE (DUF1680)"/>
    <property type="match status" value="1"/>
</dbReference>
<dbReference type="SUPFAM" id="SSF48208">
    <property type="entry name" value="Six-hairpin glycosidases"/>
    <property type="match status" value="1"/>
</dbReference>
<evidence type="ECO:0000313" key="7">
    <source>
        <dbReference type="Proteomes" id="UP000322791"/>
    </source>
</evidence>
<dbReference type="RefSeq" id="WP_149072350.1">
    <property type="nucleotide sequence ID" value="NZ_VTHL01000023.1"/>
</dbReference>
<feature type="domain" description="DUF4986" evidence="3">
    <location>
        <begin position="575"/>
        <end position="629"/>
    </location>
</feature>